<evidence type="ECO:0000256" key="1">
    <source>
        <dbReference type="ARBA" id="ARBA00007661"/>
    </source>
</evidence>
<dbReference type="eggNOG" id="arCOG04260">
    <property type="taxonomic scope" value="Archaea"/>
</dbReference>
<reference evidence="7" key="1">
    <citation type="submission" date="2007-06" db="EMBL/GenBank/DDBJ databases">
        <title>Complete sequence of Methanococcus aeolicus Nankai-3.</title>
        <authorList>
            <consortium name="US DOE Joint Genome Institute"/>
            <person name="Copeland A."/>
            <person name="Lucas S."/>
            <person name="Lapidus A."/>
            <person name="Barry K."/>
            <person name="Glavina del Rio T."/>
            <person name="Dalin E."/>
            <person name="Tice H."/>
            <person name="Pitluck S."/>
            <person name="Chain P."/>
            <person name="Malfatti S."/>
            <person name="Shin M."/>
            <person name="Vergez L."/>
            <person name="Schmutz J."/>
            <person name="Larimer F."/>
            <person name="Land M."/>
            <person name="Hauser L."/>
            <person name="Kyrpides N."/>
            <person name="Lykidis A."/>
            <person name="Sieprawska-Lupa M."/>
            <person name="Whitman W.B."/>
            <person name="Richardson P."/>
        </authorList>
    </citation>
    <scope>NUCLEOTIDE SEQUENCE [LARGE SCALE GENOMIC DNA]</scope>
    <source>
        <strain evidence="7">Nankai-3</strain>
    </source>
</reference>
<organism evidence="7 8">
    <name type="scientific">Methanococcus aeolicus (strain ATCC BAA-1280 / DSM 17508 / OCM 812 / Nankai-3)</name>
    <dbReference type="NCBI Taxonomy" id="419665"/>
    <lineage>
        <taxon>Archaea</taxon>
        <taxon>Methanobacteriati</taxon>
        <taxon>Methanobacteriota</taxon>
        <taxon>Methanomada group</taxon>
        <taxon>Methanococci</taxon>
        <taxon>Methanococcales</taxon>
        <taxon>Methanococcaceae</taxon>
        <taxon>Methanococcus</taxon>
    </lineage>
</organism>
<dbReference type="Pfam" id="PF00368">
    <property type="entry name" value="HMG-CoA_red"/>
    <property type="match status" value="1"/>
</dbReference>
<evidence type="ECO:0000313" key="8">
    <source>
        <dbReference type="Proteomes" id="UP000001106"/>
    </source>
</evidence>
<dbReference type="HOGENOM" id="CLU_001734_2_2_2"/>
<dbReference type="GO" id="GO:0008299">
    <property type="term" value="P:isoprenoid biosynthetic process"/>
    <property type="evidence" value="ECO:0007669"/>
    <property type="project" value="InterPro"/>
</dbReference>
<dbReference type="EMBL" id="CP000743">
    <property type="protein sequence ID" value="ABR56301.1"/>
    <property type="molecule type" value="Genomic_DNA"/>
</dbReference>
<evidence type="ECO:0000256" key="3">
    <source>
        <dbReference type="ARBA" id="ARBA00023002"/>
    </source>
</evidence>
<dbReference type="GO" id="GO:0015936">
    <property type="term" value="P:coenzyme A metabolic process"/>
    <property type="evidence" value="ECO:0007669"/>
    <property type="project" value="InterPro"/>
</dbReference>
<evidence type="ECO:0000256" key="5">
    <source>
        <dbReference type="ARBA" id="ARBA00058982"/>
    </source>
</evidence>
<dbReference type="KEGG" id="mae:Maeo_0718"/>
<evidence type="ECO:0000256" key="6">
    <source>
        <dbReference type="RuleBase" id="RU361219"/>
    </source>
</evidence>
<dbReference type="UniPathway" id="UPA00058">
    <property type="reaction ID" value="UER00103"/>
</dbReference>
<dbReference type="InterPro" id="IPR009023">
    <property type="entry name" value="HMG_CoA_Rdtase_NAD(P)-bd_sf"/>
</dbReference>
<name>A6UUX9_META3</name>
<dbReference type="InterPro" id="IPR002202">
    <property type="entry name" value="HMG_CoA_Rdtase"/>
</dbReference>
<dbReference type="InterPro" id="IPR023076">
    <property type="entry name" value="HMG_CoA_Rdtase_CS"/>
</dbReference>
<evidence type="ECO:0000256" key="2">
    <source>
        <dbReference type="ARBA" id="ARBA00022857"/>
    </source>
</evidence>
<dbReference type="SUPFAM" id="SSF55035">
    <property type="entry name" value="NAD-binding domain of HMG-CoA reductase"/>
    <property type="match status" value="1"/>
</dbReference>
<proteinExistence type="inferred from homology"/>
<evidence type="ECO:0000256" key="4">
    <source>
        <dbReference type="ARBA" id="ARBA00049903"/>
    </source>
</evidence>
<dbReference type="AlphaFoldDB" id="A6UUX9"/>
<dbReference type="PROSITE" id="PS00066">
    <property type="entry name" value="HMG_COA_REDUCTASE_1"/>
    <property type="match status" value="1"/>
</dbReference>
<dbReference type="EC" id="1.1.1.34" evidence="6"/>
<dbReference type="PANTHER" id="PTHR10572:SF24">
    <property type="entry name" value="3-HYDROXY-3-METHYLGLUTARYL-COENZYME A REDUCTASE"/>
    <property type="match status" value="1"/>
</dbReference>
<dbReference type="Gene3D" id="3.90.770.10">
    <property type="entry name" value="3-hydroxy-3-methylglutaryl-coenzyme A Reductase, Chain A, domain 2"/>
    <property type="match status" value="1"/>
</dbReference>
<dbReference type="PROSITE" id="PS50065">
    <property type="entry name" value="HMG_COA_REDUCTASE_4"/>
    <property type="match status" value="1"/>
</dbReference>
<comment type="catalytic activity">
    <reaction evidence="4 6">
        <text>(R)-mevalonate + 2 NADP(+) + CoA = (3S)-3-hydroxy-3-methylglutaryl-CoA + 2 NADPH + 2 H(+)</text>
        <dbReference type="Rhea" id="RHEA:15989"/>
        <dbReference type="ChEBI" id="CHEBI:15378"/>
        <dbReference type="ChEBI" id="CHEBI:36464"/>
        <dbReference type="ChEBI" id="CHEBI:43074"/>
        <dbReference type="ChEBI" id="CHEBI:57287"/>
        <dbReference type="ChEBI" id="CHEBI:57783"/>
        <dbReference type="ChEBI" id="CHEBI:58349"/>
        <dbReference type="EC" id="1.1.1.34"/>
    </reaction>
</comment>
<dbReference type="PROSITE" id="PS00318">
    <property type="entry name" value="HMG_COA_REDUCTASE_2"/>
    <property type="match status" value="1"/>
</dbReference>
<dbReference type="Gene3D" id="1.10.3270.10">
    <property type="entry name" value="HMGR, N-terminal domain"/>
    <property type="match status" value="1"/>
</dbReference>
<dbReference type="NCBIfam" id="TIGR00533">
    <property type="entry name" value="HMG_CoA_R_NADP"/>
    <property type="match status" value="1"/>
</dbReference>
<keyword evidence="2 6" id="KW-0521">NADP</keyword>
<keyword evidence="8" id="KW-1185">Reference proteome</keyword>
<dbReference type="SUPFAM" id="SSF56542">
    <property type="entry name" value="Substrate-binding domain of HMG-CoA reductase"/>
    <property type="match status" value="1"/>
</dbReference>
<dbReference type="InterPro" id="IPR009029">
    <property type="entry name" value="HMG_CoA_Rdtase_sub-bd_dom_sf"/>
</dbReference>
<dbReference type="PRINTS" id="PR00071">
    <property type="entry name" value="HMGCOARDTASE"/>
</dbReference>
<gene>
    <name evidence="7" type="ordered locus">Maeo_0718</name>
</gene>
<dbReference type="GO" id="GO:0004420">
    <property type="term" value="F:hydroxymethylglutaryl-CoA reductase (NADPH) activity"/>
    <property type="evidence" value="ECO:0007669"/>
    <property type="project" value="UniProtKB-EC"/>
</dbReference>
<dbReference type="InterPro" id="IPR004554">
    <property type="entry name" value="HMG_CoA_Rdtase_eu_arc"/>
</dbReference>
<dbReference type="InterPro" id="IPR023074">
    <property type="entry name" value="HMG_CoA_Rdtase_cat_sf"/>
</dbReference>
<accession>A6UUX9</accession>
<dbReference type="Gene3D" id="3.30.70.420">
    <property type="entry name" value="Hydroxymethylglutaryl-CoA reductase, class I/II, NAD/NADP-binding domain"/>
    <property type="match status" value="1"/>
</dbReference>
<keyword evidence="3 6" id="KW-0560">Oxidoreductase</keyword>
<dbReference type="GO" id="GO:0016126">
    <property type="term" value="P:sterol biosynthetic process"/>
    <property type="evidence" value="ECO:0007669"/>
    <property type="project" value="TreeGrafter"/>
</dbReference>
<comment type="pathway">
    <text evidence="6">Metabolic intermediate biosynthesis; (R)-mevalonate biosynthesis; (R)-mevalonate from acetyl-CoA: step 3/3.</text>
</comment>
<sequence length="418" mass="45487">MEDNNNNNNNNNNIDISEIINKLKNKEIKPYQLDELFNSEEAVKIRRKYIEDMVNMELPQISNYTIDEKEASKKNIENMIGAIQIPLGYAGPLKVNGKHANKEYFVPLATTEGALVASVNRGCSIISKCGGCTVRVIGDKMTRAPVFTTKSIVDAMELKEWIEANFQKIKEIAETTTRHGKLKSISPILIVGRFVYPRFTYSTGDAMGMNMVTIATEKACEFITSQIREEKNIIVHMAALSGNVCTDKKPAGINLIEGRGKTVIAEVYLTNEEIKKYLKTTAKAIEQVNMYKNLIGSAISNSMGFNAHYANIVGALFLATGQDEAHIVEGSLGITVAESDENGLYFSVTLPDLPVGTVGGGTRIETQNECLKIIDCNGGGNALKFAEIVGATVLAGELSLMGALASGHLAKAHSELGR</sequence>
<protein>
    <recommendedName>
        <fullName evidence="6">3-hydroxy-3-methylglutaryl coenzyme A reductase</fullName>
        <shortName evidence="6">HMG-CoA reductase</shortName>
        <ecNumber evidence="6">1.1.1.34</ecNumber>
    </recommendedName>
</protein>
<comment type="similarity">
    <text evidence="1 6">Belongs to the HMG-CoA reductase family.</text>
</comment>
<dbReference type="InterPro" id="IPR023282">
    <property type="entry name" value="HMG_CoA_Rdtase_N"/>
</dbReference>
<dbReference type="Proteomes" id="UP000001106">
    <property type="component" value="Chromosome"/>
</dbReference>
<dbReference type="CDD" id="cd00643">
    <property type="entry name" value="HMG-CoA_reductase_classI"/>
    <property type="match status" value="1"/>
</dbReference>
<evidence type="ECO:0000313" key="7">
    <source>
        <dbReference type="EMBL" id="ABR56301.1"/>
    </source>
</evidence>
<dbReference type="STRING" id="419665.Maeo_0718"/>
<dbReference type="FunFam" id="3.30.70.420:FF:000001">
    <property type="entry name" value="3-hydroxy-3-methylglutaryl coenzyme A reductase"/>
    <property type="match status" value="1"/>
</dbReference>
<dbReference type="PANTHER" id="PTHR10572">
    <property type="entry name" value="3-HYDROXY-3-METHYLGLUTARYL-COENZYME A REDUCTASE"/>
    <property type="match status" value="1"/>
</dbReference>
<comment type="function">
    <text evidence="5">Converts HMG-CoA to mevalonate.</text>
</comment>